<dbReference type="RefSeq" id="WP_056988889.1">
    <property type="nucleotide sequence ID" value="NZ_AYZJ01000009.1"/>
</dbReference>
<dbReference type="STRING" id="1423730.FC75_GL000279"/>
<evidence type="ECO:0000313" key="2">
    <source>
        <dbReference type="Proteomes" id="UP000050865"/>
    </source>
</evidence>
<dbReference type="Proteomes" id="UP000050865">
    <property type="component" value="Unassembled WGS sequence"/>
</dbReference>
<organism evidence="1 2">
    <name type="scientific">Lacticaseibacillus camelliae DSM 22697 = JCM 13995</name>
    <dbReference type="NCBI Taxonomy" id="1423730"/>
    <lineage>
        <taxon>Bacteria</taxon>
        <taxon>Bacillati</taxon>
        <taxon>Bacillota</taxon>
        <taxon>Bacilli</taxon>
        <taxon>Lactobacillales</taxon>
        <taxon>Lactobacillaceae</taxon>
        <taxon>Lacticaseibacillus</taxon>
    </lineage>
</organism>
<dbReference type="Pfam" id="PF13432">
    <property type="entry name" value="TPR_16"/>
    <property type="match status" value="2"/>
</dbReference>
<dbReference type="PATRIC" id="fig|1423730.4.peg.295"/>
<proteinExistence type="predicted"/>
<reference evidence="1 2" key="1">
    <citation type="journal article" date="2015" name="Genome Announc.">
        <title>Expanding the biotechnology potential of lactobacilli through comparative genomics of 213 strains and associated genera.</title>
        <authorList>
            <person name="Sun Z."/>
            <person name="Harris H.M."/>
            <person name="McCann A."/>
            <person name="Guo C."/>
            <person name="Argimon S."/>
            <person name="Zhang W."/>
            <person name="Yang X."/>
            <person name="Jeffery I.B."/>
            <person name="Cooney J.C."/>
            <person name="Kagawa T.F."/>
            <person name="Liu W."/>
            <person name="Song Y."/>
            <person name="Salvetti E."/>
            <person name="Wrobel A."/>
            <person name="Rasinkangas P."/>
            <person name="Parkhill J."/>
            <person name="Rea M.C."/>
            <person name="O'Sullivan O."/>
            <person name="Ritari J."/>
            <person name="Douillard F.P."/>
            <person name="Paul Ross R."/>
            <person name="Yang R."/>
            <person name="Briner A.E."/>
            <person name="Felis G.E."/>
            <person name="de Vos W.M."/>
            <person name="Barrangou R."/>
            <person name="Klaenhammer T.R."/>
            <person name="Caufield P.W."/>
            <person name="Cui Y."/>
            <person name="Zhang H."/>
            <person name="O'Toole P.W."/>
        </authorList>
    </citation>
    <scope>NUCLEOTIDE SEQUENCE [LARGE SCALE GENOMIC DNA]</scope>
    <source>
        <strain evidence="1 2">DSM 22697</strain>
    </source>
</reference>
<dbReference type="EMBL" id="AYZJ01000009">
    <property type="protein sequence ID" value="KRN25549.1"/>
    <property type="molecule type" value="Genomic_DNA"/>
</dbReference>
<evidence type="ECO:0000313" key="1">
    <source>
        <dbReference type="EMBL" id="KRN25549.1"/>
    </source>
</evidence>
<dbReference type="AlphaFoldDB" id="A0A0R2FM67"/>
<accession>A0A0R2FM67</accession>
<sequence length="221" mass="23685">MASLTDQFNNGDHDAAIQAAVKRIDEKPTDPKRYSVLATMLIGIHAYDEASQLIVKALGLFPGDDELTYDAGLLAFSQGNSTLAIKYFAQLANAKKGSLKQDAQYMLALSYQQAGQVQKALAFALTAHEAAPEKVDAALLSAELLLGLGAFKEAAKLLAPFLQINNARVLFTYGMALTGQNLDGGKYLDEAKKLDPQGYDQQAGKVRDIAGFLKAQGDADE</sequence>
<dbReference type="InterPro" id="IPR011990">
    <property type="entry name" value="TPR-like_helical_dom_sf"/>
</dbReference>
<keyword evidence="2" id="KW-1185">Reference proteome</keyword>
<dbReference type="Gene3D" id="1.25.40.10">
    <property type="entry name" value="Tetratricopeptide repeat domain"/>
    <property type="match status" value="1"/>
</dbReference>
<dbReference type="SUPFAM" id="SSF48452">
    <property type="entry name" value="TPR-like"/>
    <property type="match status" value="1"/>
</dbReference>
<gene>
    <name evidence="1" type="ORF">FC75_GL000279</name>
</gene>
<name>A0A0R2FM67_9LACO</name>
<comment type="caution">
    <text evidence="1">The sequence shown here is derived from an EMBL/GenBank/DDBJ whole genome shotgun (WGS) entry which is preliminary data.</text>
</comment>
<protein>
    <submittedName>
        <fullName evidence="1">TPR repeats containing protein</fullName>
    </submittedName>
</protein>